<gene>
    <name evidence="1" type="ORF">SUNI508_03718</name>
</gene>
<reference evidence="1 2" key="1">
    <citation type="journal article" date="2024" name="J. Plant Pathol.">
        <title>Sequence and assembly of the genome of Seiridium unicorne, isolate CBS 538.82, causal agent of cypress canker disease.</title>
        <authorList>
            <person name="Scali E."/>
            <person name="Rocca G.D."/>
            <person name="Danti R."/>
            <person name="Garbelotto M."/>
            <person name="Barberini S."/>
            <person name="Baroncelli R."/>
            <person name="Emiliani G."/>
        </authorList>
    </citation>
    <scope>NUCLEOTIDE SEQUENCE [LARGE SCALE GENOMIC DNA]</scope>
    <source>
        <strain evidence="1 2">BM-138-508</strain>
    </source>
</reference>
<evidence type="ECO:0008006" key="3">
    <source>
        <dbReference type="Google" id="ProtNLM"/>
    </source>
</evidence>
<evidence type="ECO:0000313" key="1">
    <source>
        <dbReference type="EMBL" id="KAK9424230.1"/>
    </source>
</evidence>
<accession>A0ABR2VCS8</accession>
<dbReference type="Proteomes" id="UP001408356">
    <property type="component" value="Unassembled WGS sequence"/>
</dbReference>
<evidence type="ECO:0000313" key="2">
    <source>
        <dbReference type="Proteomes" id="UP001408356"/>
    </source>
</evidence>
<dbReference type="EMBL" id="JARVKF010000046">
    <property type="protein sequence ID" value="KAK9424230.1"/>
    <property type="molecule type" value="Genomic_DNA"/>
</dbReference>
<protein>
    <recommendedName>
        <fullName evidence="3">B12-binding domain-containing protein</fullName>
    </recommendedName>
</protein>
<name>A0ABR2VCS8_9PEZI</name>
<keyword evidence="2" id="KW-1185">Reference proteome</keyword>
<organism evidence="1 2">
    <name type="scientific">Seiridium unicorne</name>
    <dbReference type="NCBI Taxonomy" id="138068"/>
    <lineage>
        <taxon>Eukaryota</taxon>
        <taxon>Fungi</taxon>
        <taxon>Dikarya</taxon>
        <taxon>Ascomycota</taxon>
        <taxon>Pezizomycotina</taxon>
        <taxon>Sordariomycetes</taxon>
        <taxon>Xylariomycetidae</taxon>
        <taxon>Amphisphaeriales</taxon>
        <taxon>Sporocadaceae</taxon>
        <taxon>Seiridium</taxon>
    </lineage>
</organism>
<comment type="caution">
    <text evidence="1">The sequence shown here is derived from an EMBL/GenBank/DDBJ whole genome shotgun (WGS) entry which is preliminary data.</text>
</comment>
<proteinExistence type="predicted"/>
<sequence length="121" mass="13580">MAPSVLGLGVPASSPLVPDHLREPLGKALENLEAQMNASPYDWEFLDVGPDMDFEVLVRKLREKKWDAVMVGMGLRTMNDITPFFEKIINTIHKQLPDAKFAFNAAIDKTLEACKRVLEEP</sequence>